<evidence type="ECO:0000256" key="2">
    <source>
        <dbReference type="ARBA" id="ARBA00023002"/>
    </source>
</evidence>
<dbReference type="Gene3D" id="3.40.50.1980">
    <property type="entry name" value="Nitrogenase molybdenum iron protein domain"/>
    <property type="match status" value="3"/>
</dbReference>
<evidence type="ECO:0000313" key="5">
    <source>
        <dbReference type="EMBL" id="BDE07332.1"/>
    </source>
</evidence>
<reference evidence="5 6" key="1">
    <citation type="journal article" date="2022" name="ISME Commun">
        <title>Vulcanimicrobium alpinus gen. nov. sp. nov., the first cultivated representative of the candidate phylum 'Eremiobacterota', is a metabolically versatile aerobic anoxygenic phototroph.</title>
        <authorList>
            <person name="Yabe S."/>
            <person name="Muto K."/>
            <person name="Abe K."/>
            <person name="Yokota A."/>
            <person name="Staudigel H."/>
            <person name="Tebo B.M."/>
        </authorList>
    </citation>
    <scope>NUCLEOTIDE SEQUENCE [LARGE SCALE GENOMIC DNA]</scope>
    <source>
        <strain evidence="5 6">WC8-2</strain>
    </source>
</reference>
<evidence type="ECO:0000259" key="4">
    <source>
        <dbReference type="Pfam" id="PF00148"/>
    </source>
</evidence>
<evidence type="ECO:0000256" key="3">
    <source>
        <dbReference type="ARBA" id="ARBA00023171"/>
    </source>
</evidence>
<dbReference type="NCBIfam" id="NF002768">
    <property type="entry name" value="PRK02842.1"/>
    <property type="match status" value="1"/>
</dbReference>
<dbReference type="GO" id="GO:0015995">
    <property type="term" value="P:chlorophyll biosynthetic process"/>
    <property type="evidence" value="ECO:0007669"/>
    <property type="project" value="UniProtKB-KW"/>
</dbReference>
<dbReference type="AlphaFoldDB" id="A0AAN2CB49"/>
<keyword evidence="6" id="KW-1185">Reference proteome</keyword>
<dbReference type="RefSeq" id="WP_317994932.1">
    <property type="nucleotide sequence ID" value="NZ_AP025523.1"/>
</dbReference>
<dbReference type="InterPro" id="IPR000510">
    <property type="entry name" value="Nase/OxRdtase_comp1"/>
</dbReference>
<dbReference type="EMBL" id="AP025523">
    <property type="protein sequence ID" value="BDE07332.1"/>
    <property type="molecule type" value="Genomic_DNA"/>
</dbReference>
<dbReference type="Pfam" id="PF00148">
    <property type="entry name" value="Oxidored_nitro"/>
    <property type="match status" value="1"/>
</dbReference>
<organism evidence="5 6">
    <name type="scientific">Vulcanimicrobium alpinum</name>
    <dbReference type="NCBI Taxonomy" id="3016050"/>
    <lineage>
        <taxon>Bacteria</taxon>
        <taxon>Bacillati</taxon>
        <taxon>Vulcanimicrobiota</taxon>
        <taxon>Vulcanimicrobiia</taxon>
        <taxon>Vulcanimicrobiales</taxon>
        <taxon>Vulcanimicrobiaceae</taxon>
        <taxon>Vulcanimicrobium</taxon>
    </lineage>
</organism>
<proteinExistence type="predicted"/>
<dbReference type="KEGG" id="vab:WPS_26080"/>
<dbReference type="GO" id="GO:0016491">
    <property type="term" value="F:oxidoreductase activity"/>
    <property type="evidence" value="ECO:0007669"/>
    <property type="project" value="UniProtKB-KW"/>
</dbReference>
<dbReference type="InterPro" id="IPR050293">
    <property type="entry name" value="LIPOR_BchN/ChlN"/>
</dbReference>
<dbReference type="Proteomes" id="UP001317532">
    <property type="component" value="Chromosome"/>
</dbReference>
<dbReference type="PANTHER" id="PTHR39429:SF3">
    <property type="entry name" value="LIGHT-INDEPENDENT PROTOCHLOROPHYLLIDE REDUCTASE SUBUNIT N"/>
    <property type="match status" value="1"/>
</dbReference>
<dbReference type="SUPFAM" id="SSF53807">
    <property type="entry name" value="Helical backbone' metal receptor"/>
    <property type="match status" value="1"/>
</dbReference>
<dbReference type="PANTHER" id="PTHR39429">
    <property type="entry name" value="LIGHT-INDEPENDENT PROTOCHLOROPHYLLIDE REDUCTASE SUBUNIT N"/>
    <property type="match status" value="1"/>
</dbReference>
<dbReference type="GO" id="GO:0015979">
    <property type="term" value="P:photosynthesis"/>
    <property type="evidence" value="ECO:0007669"/>
    <property type="project" value="UniProtKB-KW"/>
</dbReference>
<name>A0AAN2CB49_UNVUL</name>
<evidence type="ECO:0000256" key="1">
    <source>
        <dbReference type="ARBA" id="ARBA00022531"/>
    </source>
</evidence>
<keyword evidence="3" id="KW-0149">Chlorophyll biosynthesis</keyword>
<keyword evidence="1" id="KW-0602">Photosynthesis</keyword>
<feature type="domain" description="Nitrogenase/oxidoreductase component 1" evidence="4">
    <location>
        <begin position="22"/>
        <end position="393"/>
    </location>
</feature>
<keyword evidence="2" id="KW-0560">Oxidoreductase</keyword>
<sequence length="423" mass="45837">MFDTAIETLERDDFCSLAPIGWLHHKMQDAFFLVVGTQSCQGFLQTALGVMVFAKPRFATAVLDEDDLSGRDALTALLPLARTVVAEHAPRAIFLGSTCTPEILKMNVSGCAPAIERETGVRVYPARMDGFDASYTQGEDHVLQAMLARTPAGGETPNLVVLGCLSAIEEAEIRLECAAMEIPEPRFIPAESALDLAPVGPRTVIAPVNPYLFDATAWAKRERKATILSAPFPYGPDGSRAFYEALGAAFGRSVSYAERERAAWASLEGELTALRGRTIAFASDAMVELPLARTLRAAGARVPYVGTPNVYRKFHAPETALLEGVEIAERPDRFATFAKLTEHAPDVVVANLNIANALEGMGFAVKWSTELTFQPIHGFSGAQSLFAMFAATLRRHDALAGHRAKAGSETHPISMDFFLESHR</sequence>
<protein>
    <submittedName>
        <fullName evidence="5">Light-independent protochlorophyllide reductase subunit N</fullName>
    </submittedName>
</protein>
<evidence type="ECO:0000313" key="6">
    <source>
        <dbReference type="Proteomes" id="UP001317532"/>
    </source>
</evidence>
<gene>
    <name evidence="5" type="primary">bchN</name>
    <name evidence="5" type="ORF">WPS_26080</name>
</gene>
<accession>A0AAN2CB49</accession>